<proteinExistence type="predicted"/>
<name>A0AAJ0CBG2_9PEZI</name>
<evidence type="ECO:0000256" key="3">
    <source>
        <dbReference type="SAM" id="MobiDB-lite"/>
    </source>
</evidence>
<dbReference type="GeneID" id="85310147"/>
<feature type="region of interest" description="Disordered" evidence="3">
    <location>
        <begin position="100"/>
        <end position="153"/>
    </location>
</feature>
<reference evidence="4" key="1">
    <citation type="submission" date="2023-06" db="EMBL/GenBank/DDBJ databases">
        <title>Genome-scale phylogeny and comparative genomics of the fungal order Sordariales.</title>
        <authorList>
            <consortium name="Lawrence Berkeley National Laboratory"/>
            <person name="Hensen N."/>
            <person name="Bonometti L."/>
            <person name="Westerberg I."/>
            <person name="Brannstrom I.O."/>
            <person name="Guillou S."/>
            <person name="Cros-Aarteil S."/>
            <person name="Calhoun S."/>
            <person name="Haridas S."/>
            <person name="Kuo A."/>
            <person name="Mondo S."/>
            <person name="Pangilinan J."/>
            <person name="Riley R."/>
            <person name="Labutti K."/>
            <person name="Andreopoulos B."/>
            <person name="Lipzen A."/>
            <person name="Chen C."/>
            <person name="Yanf M."/>
            <person name="Daum C."/>
            <person name="Ng V."/>
            <person name="Clum A."/>
            <person name="Steindorff A."/>
            <person name="Ohm R."/>
            <person name="Martin F."/>
            <person name="Silar P."/>
            <person name="Natvig D."/>
            <person name="Lalanne C."/>
            <person name="Gautier V."/>
            <person name="Ament-Velasquez S.L."/>
            <person name="Kruys A."/>
            <person name="Hutchinson M.I."/>
            <person name="Powell A.J."/>
            <person name="Barry K."/>
            <person name="Miller A.N."/>
            <person name="Grigoriev I.V."/>
            <person name="Debuchy R."/>
            <person name="Gladieux P."/>
            <person name="Thoren M.H."/>
            <person name="Johannesson H."/>
        </authorList>
    </citation>
    <scope>NUCLEOTIDE SEQUENCE</scope>
    <source>
        <strain evidence="4">8032-3</strain>
    </source>
</reference>
<feature type="compositionally biased region" description="Low complexity" evidence="3">
    <location>
        <begin position="412"/>
        <end position="434"/>
    </location>
</feature>
<organism evidence="4 5">
    <name type="scientific">Phialemonium atrogriseum</name>
    <dbReference type="NCBI Taxonomy" id="1093897"/>
    <lineage>
        <taxon>Eukaryota</taxon>
        <taxon>Fungi</taxon>
        <taxon>Dikarya</taxon>
        <taxon>Ascomycota</taxon>
        <taxon>Pezizomycotina</taxon>
        <taxon>Sordariomycetes</taxon>
        <taxon>Sordariomycetidae</taxon>
        <taxon>Cephalothecales</taxon>
        <taxon>Cephalothecaceae</taxon>
        <taxon>Phialemonium</taxon>
    </lineage>
</organism>
<dbReference type="RefSeq" id="XP_060287414.1">
    <property type="nucleotide sequence ID" value="XM_060426960.1"/>
</dbReference>
<gene>
    <name evidence="4" type="ORF">QBC33DRAFT_527201</name>
</gene>
<keyword evidence="2" id="KW-0408">Iron</keyword>
<feature type="compositionally biased region" description="Acidic residues" evidence="3">
    <location>
        <begin position="394"/>
        <end position="406"/>
    </location>
</feature>
<evidence type="ECO:0000256" key="2">
    <source>
        <dbReference type="ARBA" id="ARBA00023004"/>
    </source>
</evidence>
<dbReference type="SUPFAM" id="SSF117281">
    <property type="entry name" value="Kelch motif"/>
    <property type="match status" value="2"/>
</dbReference>
<comment type="caution">
    <text evidence="4">The sequence shown here is derived from an EMBL/GenBank/DDBJ whole genome shotgun (WGS) entry which is preliminary data.</text>
</comment>
<dbReference type="Gene3D" id="2.120.10.80">
    <property type="entry name" value="Kelch-type beta propeller"/>
    <property type="match status" value="2"/>
</dbReference>
<evidence type="ECO:0008006" key="6">
    <source>
        <dbReference type="Google" id="ProtNLM"/>
    </source>
</evidence>
<dbReference type="AlphaFoldDB" id="A0AAJ0CBG2"/>
<sequence length="574" mass="59529">MDSFATLKRRTTDLFNSIPQSLPSVSSIKSQYTSTMKGTWERISVPPLPRSSHSLDIVAGTAYIFGGEGTQRQPTDNDMHAVTLPFSSAPADYYAIKAKASTPEPKPTVGEGEPTPGTAGNDLDDVPLGSTPEAGIGKGPTKTPTPGAVPAPRVGHATAVIGNRIFLFGGRGVAEKGPLDERGRVWAFDTKTHLWSHLDPAPPADPNIVPSGNEAGGPRPTYPAPRSGHAAVATDKPSDFGGATTGQRQGGGSWREWAKGDSDKVGTPQRPIVGNVAAQATDADADGFGTLIIHGGSLASGALTSDTWAFDVRTRIWKELPPAPGGPRRGSSLCISKSRLYRFGGLGLGPAAASGRLDVLDLAVETMNDQRTPAREVGLSARGPWRTLARADGGDDGDDDDNDDDGAGQSGRGQAAAPLARPAPAPRGAWPGPRGGAALEALNVGGGREYLLLGLGERESEAGAAEEEEPREGGGPRFWDDVWVFQAPPQGMSAASVRDALMQAVGRGSGEGGWTRVEMGPFDDEDDDSVGGPGPRGWVASGQMGELEEGAIVVWGGVDGAGRRLGDGWILRLG</sequence>
<dbReference type="Pfam" id="PF24681">
    <property type="entry name" value="Kelch_KLHDC2_KLHL20_DRC7"/>
    <property type="match status" value="1"/>
</dbReference>
<accession>A0AAJ0CBG2</accession>
<dbReference type="PANTHER" id="PTHR47435:SF4">
    <property type="entry name" value="KELCH REPEAT PROTEIN (AFU_ORTHOLOGUE AFUA_5G12780)"/>
    <property type="match status" value="1"/>
</dbReference>
<dbReference type="PANTHER" id="PTHR47435">
    <property type="entry name" value="KELCH REPEAT PROTEIN (AFU_ORTHOLOGUE AFUA_5G12780)"/>
    <property type="match status" value="1"/>
</dbReference>
<dbReference type="EMBL" id="MU838999">
    <property type="protein sequence ID" value="KAK1771201.1"/>
    <property type="molecule type" value="Genomic_DNA"/>
</dbReference>
<evidence type="ECO:0000313" key="4">
    <source>
        <dbReference type="EMBL" id="KAK1771201.1"/>
    </source>
</evidence>
<dbReference type="Proteomes" id="UP001244011">
    <property type="component" value="Unassembled WGS sequence"/>
</dbReference>
<evidence type="ECO:0000256" key="1">
    <source>
        <dbReference type="ARBA" id="ARBA00022737"/>
    </source>
</evidence>
<keyword evidence="1" id="KW-0677">Repeat</keyword>
<dbReference type="GO" id="GO:0019760">
    <property type="term" value="P:glucosinolate metabolic process"/>
    <property type="evidence" value="ECO:0007669"/>
    <property type="project" value="UniProtKB-ARBA"/>
</dbReference>
<evidence type="ECO:0000313" key="5">
    <source>
        <dbReference type="Proteomes" id="UP001244011"/>
    </source>
</evidence>
<keyword evidence="5" id="KW-1185">Reference proteome</keyword>
<feature type="region of interest" description="Disordered" evidence="3">
    <location>
        <begin position="371"/>
        <end position="434"/>
    </location>
</feature>
<dbReference type="InterPro" id="IPR015915">
    <property type="entry name" value="Kelch-typ_b-propeller"/>
</dbReference>
<protein>
    <recommendedName>
        <fullName evidence="6">Galactose oxidase</fullName>
    </recommendedName>
</protein>
<feature type="region of interest" description="Disordered" evidence="3">
    <location>
        <begin position="198"/>
        <end position="269"/>
    </location>
</feature>